<dbReference type="PROSITE" id="PS51375">
    <property type="entry name" value="PPR"/>
    <property type="match status" value="3"/>
</dbReference>
<reference evidence="3" key="1">
    <citation type="journal article" date="2022" name="Front. Genet.">
        <title>Chromosome-Scale Assembly of the Dendrobium nobile Genome Provides Insights Into the Molecular Mechanism of the Biosynthesis of the Medicinal Active Ingredient of Dendrobium.</title>
        <authorList>
            <person name="Xu Q."/>
            <person name="Niu S.-C."/>
            <person name="Li K.-L."/>
            <person name="Zheng P.-J."/>
            <person name="Zhang X.-J."/>
            <person name="Jia Y."/>
            <person name="Liu Y."/>
            <person name="Niu Y.-X."/>
            <person name="Yu L.-H."/>
            <person name="Chen D.-F."/>
            <person name="Zhang G.-Q."/>
        </authorList>
    </citation>
    <scope>NUCLEOTIDE SEQUENCE</scope>
    <source>
        <tissue evidence="3">Leaf</tissue>
    </source>
</reference>
<dbReference type="AlphaFoldDB" id="A0A8T3AAA9"/>
<dbReference type="PANTHER" id="PTHR47926">
    <property type="entry name" value="PENTATRICOPEPTIDE REPEAT-CONTAINING PROTEIN"/>
    <property type="match status" value="1"/>
</dbReference>
<feature type="repeat" description="PPR" evidence="2">
    <location>
        <begin position="450"/>
        <end position="484"/>
    </location>
</feature>
<dbReference type="GO" id="GO:0009451">
    <property type="term" value="P:RNA modification"/>
    <property type="evidence" value="ECO:0007669"/>
    <property type="project" value="InterPro"/>
</dbReference>
<dbReference type="InterPro" id="IPR011990">
    <property type="entry name" value="TPR-like_helical_dom_sf"/>
</dbReference>
<dbReference type="Pfam" id="PF01535">
    <property type="entry name" value="PPR"/>
    <property type="match status" value="4"/>
</dbReference>
<dbReference type="Proteomes" id="UP000829196">
    <property type="component" value="Unassembled WGS sequence"/>
</dbReference>
<dbReference type="FunFam" id="1.25.40.10:FF:001384">
    <property type="entry name" value="Pentatricopeptide repeat-containing protein mitochondrial"/>
    <property type="match status" value="1"/>
</dbReference>
<proteinExistence type="predicted"/>
<dbReference type="PANTHER" id="PTHR47926:SF492">
    <property type="entry name" value="DYW DOMAIN-CONTAINING PROTEIN"/>
    <property type="match status" value="1"/>
</dbReference>
<dbReference type="GO" id="GO:0003723">
    <property type="term" value="F:RNA binding"/>
    <property type="evidence" value="ECO:0007669"/>
    <property type="project" value="InterPro"/>
</dbReference>
<dbReference type="Pfam" id="PF13041">
    <property type="entry name" value="PPR_2"/>
    <property type="match status" value="3"/>
</dbReference>
<organism evidence="3 4">
    <name type="scientific">Dendrobium nobile</name>
    <name type="common">Orchid</name>
    <dbReference type="NCBI Taxonomy" id="94219"/>
    <lineage>
        <taxon>Eukaryota</taxon>
        <taxon>Viridiplantae</taxon>
        <taxon>Streptophyta</taxon>
        <taxon>Embryophyta</taxon>
        <taxon>Tracheophyta</taxon>
        <taxon>Spermatophyta</taxon>
        <taxon>Magnoliopsida</taxon>
        <taxon>Liliopsida</taxon>
        <taxon>Asparagales</taxon>
        <taxon>Orchidaceae</taxon>
        <taxon>Epidendroideae</taxon>
        <taxon>Malaxideae</taxon>
        <taxon>Dendrobiinae</taxon>
        <taxon>Dendrobium</taxon>
    </lineage>
</organism>
<evidence type="ECO:0008006" key="5">
    <source>
        <dbReference type="Google" id="ProtNLM"/>
    </source>
</evidence>
<gene>
    <name evidence="3" type="ORF">KFK09_027289</name>
</gene>
<feature type="repeat" description="PPR" evidence="2">
    <location>
        <begin position="349"/>
        <end position="383"/>
    </location>
</feature>
<evidence type="ECO:0000256" key="1">
    <source>
        <dbReference type="ARBA" id="ARBA00022737"/>
    </source>
</evidence>
<dbReference type="InterPro" id="IPR046960">
    <property type="entry name" value="PPR_At4g14850-like_plant"/>
</dbReference>
<dbReference type="EMBL" id="JAGYWB010000018">
    <property type="protein sequence ID" value="KAI0493013.1"/>
    <property type="molecule type" value="Genomic_DNA"/>
</dbReference>
<feature type="repeat" description="PPR" evidence="2">
    <location>
        <begin position="215"/>
        <end position="249"/>
    </location>
</feature>
<evidence type="ECO:0000313" key="4">
    <source>
        <dbReference type="Proteomes" id="UP000829196"/>
    </source>
</evidence>
<sequence length="668" mass="75002">MRPLSVIQFRRFSSPLPVFFDSICLPFYLCSSSFLSTVTTSSWDPSVSLVLKHPILVFLEKNCRTTHHFRQILAQMMRLHLTAQTFPMSRLLYFAAVSHPEHLLKYSILLFEHFTPNPNLFIFNTMISALSFSLTESVSLYNLMLCYQIFPNEQSLLSLLKLCDCFLVAKQIHTHIIINGFNCHVYLQNSLINVYMASGKLDRAYQVFEQLPLQDAVSYNIMISGYAKKGYSLQALELFREMVRFGIVFDHYTAVGLLQSCGQLKDAILGKSVHGLVIRRMSSSESCLVLSNALMDMYAKCGEMRISMKVFEGLEKKDGISWNIVISGLANAGELDIACDYFYQTPMRDLVSWNSLLCGFFRKGDWRALKNFFEKMVAQQVKPDKITSVTLVSAASEMGVLDQGRFVHGWVVKAHGSSDAFLGSALIDMYSKCGSCEMSLHVFELIKDKDITTWTAMITGLAFHGHGTKALEMFGKLQEAGLVPNFVTLISVLTACSHSGLVDQGLRIFSNMKREYGVEPGVEHYGCLVDLLARSGKLTEARDVVTRMPMKPSQSMWGAILSASRDHGDMKLAMEALDELVMLEPKDDGGYVLLSNVYASCGRWSDSDMARVIMEGRGIKKTVGWSSVVIDGVLHAFVSSDKRHPNWDEIRNALCQLHEEMTLLAEAR</sequence>
<comment type="caution">
    <text evidence="3">The sequence shown here is derived from an EMBL/GenBank/DDBJ whole genome shotgun (WGS) entry which is preliminary data.</text>
</comment>
<dbReference type="FunFam" id="1.25.40.10:FF:000090">
    <property type="entry name" value="Pentatricopeptide repeat-containing protein, chloroplastic"/>
    <property type="match status" value="1"/>
</dbReference>
<dbReference type="InterPro" id="IPR002885">
    <property type="entry name" value="PPR_rpt"/>
</dbReference>
<evidence type="ECO:0000256" key="2">
    <source>
        <dbReference type="PROSITE-ProRule" id="PRU00708"/>
    </source>
</evidence>
<protein>
    <recommendedName>
        <fullName evidence="5">Pentatricopeptide repeat-containing protein</fullName>
    </recommendedName>
</protein>
<dbReference type="OrthoDB" id="1909720at2759"/>
<keyword evidence="4" id="KW-1185">Reference proteome</keyword>
<dbReference type="SMR" id="A0A8T3AAA9"/>
<name>A0A8T3AAA9_DENNO</name>
<dbReference type="Pfam" id="PF20431">
    <property type="entry name" value="E_motif"/>
    <property type="match status" value="1"/>
</dbReference>
<dbReference type="NCBIfam" id="TIGR00756">
    <property type="entry name" value="PPR"/>
    <property type="match status" value="3"/>
</dbReference>
<dbReference type="InterPro" id="IPR046848">
    <property type="entry name" value="E_motif"/>
</dbReference>
<keyword evidence="1" id="KW-0677">Repeat</keyword>
<accession>A0A8T3AAA9</accession>
<dbReference type="Gene3D" id="1.25.40.10">
    <property type="entry name" value="Tetratricopeptide repeat domain"/>
    <property type="match status" value="3"/>
</dbReference>
<evidence type="ECO:0000313" key="3">
    <source>
        <dbReference type="EMBL" id="KAI0493013.1"/>
    </source>
</evidence>